<proteinExistence type="predicted"/>
<dbReference type="EMBL" id="CM046106">
    <property type="protein sequence ID" value="KAI8435541.1"/>
    <property type="molecule type" value="Genomic_DNA"/>
</dbReference>
<gene>
    <name evidence="1" type="ORF">MSG28_003837</name>
</gene>
<reference evidence="1 2" key="1">
    <citation type="journal article" date="2022" name="Genome Biol. Evol.">
        <title>The Spruce Budworm Genome: Reconstructing the Evolutionary History of Antifreeze Proteins.</title>
        <authorList>
            <person name="Beliveau C."/>
            <person name="Gagne P."/>
            <person name="Picq S."/>
            <person name="Vernygora O."/>
            <person name="Keeling C.I."/>
            <person name="Pinkney K."/>
            <person name="Doucet D."/>
            <person name="Wen F."/>
            <person name="Johnston J.S."/>
            <person name="Maaroufi H."/>
            <person name="Boyle B."/>
            <person name="Laroche J."/>
            <person name="Dewar K."/>
            <person name="Juretic N."/>
            <person name="Blackburn G."/>
            <person name="Nisole A."/>
            <person name="Brunet B."/>
            <person name="Brandao M."/>
            <person name="Lumley L."/>
            <person name="Duan J."/>
            <person name="Quan G."/>
            <person name="Lucarotti C.J."/>
            <person name="Roe A.D."/>
            <person name="Sperling F.A.H."/>
            <person name="Levesque R.C."/>
            <person name="Cusson M."/>
        </authorList>
    </citation>
    <scope>NUCLEOTIDE SEQUENCE [LARGE SCALE GENOMIC DNA]</scope>
    <source>
        <strain evidence="1">Glfc:IPQL:Cfum</strain>
    </source>
</reference>
<evidence type="ECO:0000313" key="2">
    <source>
        <dbReference type="Proteomes" id="UP001064048"/>
    </source>
</evidence>
<dbReference type="Proteomes" id="UP001064048">
    <property type="component" value="Chromosome 6"/>
</dbReference>
<protein>
    <submittedName>
        <fullName evidence="1">Uncharacterized protein</fullName>
    </submittedName>
</protein>
<name>A0ACC0KHK3_CHOFU</name>
<comment type="caution">
    <text evidence="1">The sequence shown here is derived from an EMBL/GenBank/DDBJ whole genome shotgun (WGS) entry which is preliminary data.</text>
</comment>
<evidence type="ECO:0000313" key="1">
    <source>
        <dbReference type="EMBL" id="KAI8435541.1"/>
    </source>
</evidence>
<keyword evidence="2" id="KW-1185">Reference proteome</keyword>
<sequence>MRTRIILAFITATAAMPSTMNWTETFQDFFTGQSMKATKFFEEQRLKFEQAVNSSLDEAARMKDSVNSYVEKQQNKITSDINNYVESVKENGRKVADSWSYLPSEDSGARLENPDIVLSVPAIISKNGYTCETHTVVSQGYILNVHRIPRSKNADDVPSRTVLLHHGLFASSADWILNGPEKSLAYALADAGYDVWMPNIRGNKYSREHSWLKTDSKSYWNFSWHDVALYDVPAVIDYIMNVKADGNKITYIGHSMGTTILFAMLTLRPEYNNILKAGFALAPVVYMADMKSSLKSFAPIASNVAYMEMLYGSHEFIPKHSTLGRISASCKPDSYDGLYCRNIIFSICGSDEKQFNKDVLPVFLSHLGTGTSWKTTVHFAQLISSQRFQQFDYGTNNQRVYGSELPPEYDLSKVTLPITLFWAKNDFLSSETAVNMLKEKLPASTETYLIPYPEFNHLDYLWAIDAPTLLNEKVIEKLNKNNDYDFFFSIKGIGK</sequence>
<organism evidence="1 2">
    <name type="scientific">Choristoneura fumiferana</name>
    <name type="common">Spruce budworm moth</name>
    <name type="synonym">Archips fumiferana</name>
    <dbReference type="NCBI Taxonomy" id="7141"/>
    <lineage>
        <taxon>Eukaryota</taxon>
        <taxon>Metazoa</taxon>
        <taxon>Ecdysozoa</taxon>
        <taxon>Arthropoda</taxon>
        <taxon>Hexapoda</taxon>
        <taxon>Insecta</taxon>
        <taxon>Pterygota</taxon>
        <taxon>Neoptera</taxon>
        <taxon>Endopterygota</taxon>
        <taxon>Lepidoptera</taxon>
        <taxon>Glossata</taxon>
        <taxon>Ditrysia</taxon>
        <taxon>Tortricoidea</taxon>
        <taxon>Tortricidae</taxon>
        <taxon>Tortricinae</taxon>
        <taxon>Choristoneura</taxon>
    </lineage>
</organism>
<accession>A0ACC0KHK3</accession>